<feature type="compositionally biased region" description="Low complexity" evidence="1">
    <location>
        <begin position="257"/>
        <end position="267"/>
    </location>
</feature>
<dbReference type="EMBL" id="KI669464">
    <property type="protein sequence ID" value="OCF56769.1"/>
    <property type="molecule type" value="Genomic_DNA"/>
</dbReference>
<sequence>MSRPKRERKPAPVFGSYVSSDRMYGSDDEGEDEINADGDDDDDVEGDDEYGVEVEEAESEVEEVDSEKEEEGSEYEEEEEEKTSKKSRKSSTSAKDTQRNSTATKENRSDSKAKPKPRSKPASSTAATNKGKKGKDDKEVQKEVKKIELKSGPIKKKSKKIVESDIETEVPSDHEQEIEDHEEHDEGEGSDGDEGDAKKLVKKEQPKKMATTGIVRKRVGKFESPGASDEEAVSKAEDDINDEGIATDTDEPRMTSKKSSSTTTKAASTKKVKPPIPLLKPAVTMKSTDTKLPAPKVPKNKIHLAPSSGSSVTSGVKPTAKASTAAKKGNGKFTPLLPKSSSIAPSSASSSFTTPSAIVAKKAQNASTKKIKEGKEEKSDDKEEKTVKKSTKGKVEKVNIKEDKASVKATIKPKVEVKKGKPQGNSTKKEGPAEDAEDEMVSGDEETERLSLDPGSSDEAGESGSIAQNISDLESSKVERRAGNSSSGRRDEADQAETPEKKSKSNSSKGQGKAAAQEEASDKNIKRKISETQLPEEDESGEDEKKDSGEAFGSKVEEDASGDDQERASQHGGSEAGSSQLSASSKRKGSGGKKVVKAGYAAPRRSDELKKKSSSKEKDVPKQAEDDAEMDVDEDQPFSPAKEESSNIQLVAYPTPVTPPKRKEVSSPSTPCPSPKRTPSATKIPSSVRGSIISYLLDSKFTKTLAFTSIETPTYNSTKLARHWREVLAPELQKHFEGKSPKKGKASIDKGLRIKIWELVTKNYEKVDWKSIEEENQEFTTTKLKRHFREAMVKEGKKYIESC</sequence>
<feature type="compositionally biased region" description="Low complexity" evidence="1">
    <location>
        <begin position="317"/>
        <end position="328"/>
    </location>
</feature>
<name>A0A1B9IMG0_9TREE</name>
<feature type="compositionally biased region" description="Acidic residues" evidence="1">
    <location>
        <begin position="164"/>
        <end position="194"/>
    </location>
</feature>
<gene>
    <name evidence="2" type="ORF">L486_05624</name>
</gene>
<accession>A0A1B9IMG0</accession>
<feature type="compositionally biased region" description="Basic residues" evidence="1">
    <location>
        <begin position="585"/>
        <end position="596"/>
    </location>
</feature>
<feature type="region of interest" description="Disordered" evidence="1">
    <location>
        <begin position="1"/>
        <end position="685"/>
    </location>
</feature>
<keyword evidence="3" id="KW-1185">Reference proteome</keyword>
<reference evidence="3" key="2">
    <citation type="submission" date="2013-12" db="EMBL/GenBank/DDBJ databases">
        <title>Evolution of pathogenesis and genome organization in the Tremellales.</title>
        <authorList>
            <person name="Cuomo C."/>
            <person name="Litvintseva A."/>
            <person name="Heitman J."/>
            <person name="Chen Y."/>
            <person name="Sun S."/>
            <person name="Springer D."/>
            <person name="Dromer F."/>
            <person name="Young S."/>
            <person name="Zeng Q."/>
            <person name="Chapman S."/>
            <person name="Gujja S."/>
            <person name="Saif S."/>
            <person name="Birren B."/>
        </authorList>
    </citation>
    <scope>NUCLEOTIDE SEQUENCE [LARGE SCALE GENOMIC DNA]</scope>
    <source>
        <strain evidence="3">CBS 10435</strain>
    </source>
</reference>
<feature type="compositionally biased region" description="Acidic residues" evidence="1">
    <location>
        <begin position="26"/>
        <end position="81"/>
    </location>
</feature>
<feature type="compositionally biased region" description="Polar residues" evidence="1">
    <location>
        <begin position="307"/>
        <end position="316"/>
    </location>
</feature>
<feature type="compositionally biased region" description="Basic and acidic residues" evidence="1">
    <location>
        <begin position="474"/>
        <end position="503"/>
    </location>
</feature>
<dbReference type="Proteomes" id="UP000092583">
    <property type="component" value="Unassembled WGS sequence"/>
</dbReference>
<reference evidence="2 3" key="1">
    <citation type="submission" date="2013-07" db="EMBL/GenBank/DDBJ databases">
        <title>The Genome Sequence of Kwoniella mangroviensis CBS10435.</title>
        <authorList>
            <consortium name="The Broad Institute Genome Sequencing Platform"/>
            <person name="Cuomo C."/>
            <person name="Litvintseva A."/>
            <person name="Chen Y."/>
            <person name="Heitman J."/>
            <person name="Sun S."/>
            <person name="Springer D."/>
            <person name="Dromer F."/>
            <person name="Young S.K."/>
            <person name="Zeng Q."/>
            <person name="Gargeya S."/>
            <person name="Fitzgerald M."/>
            <person name="Abouelleil A."/>
            <person name="Alvarado L."/>
            <person name="Berlin A.M."/>
            <person name="Chapman S.B."/>
            <person name="Dewar J."/>
            <person name="Goldberg J."/>
            <person name="Griggs A."/>
            <person name="Gujja S."/>
            <person name="Hansen M."/>
            <person name="Howarth C."/>
            <person name="Imamovic A."/>
            <person name="Larimer J."/>
            <person name="McCowan C."/>
            <person name="Murphy C."/>
            <person name="Pearson M."/>
            <person name="Priest M."/>
            <person name="Roberts A."/>
            <person name="Saif S."/>
            <person name="Shea T."/>
            <person name="Sykes S."/>
            <person name="Wortman J."/>
            <person name="Nusbaum C."/>
            <person name="Birren B."/>
        </authorList>
    </citation>
    <scope>NUCLEOTIDE SEQUENCE [LARGE SCALE GENOMIC DNA]</scope>
    <source>
        <strain evidence="2 3">CBS 10435</strain>
    </source>
</reference>
<dbReference type="OrthoDB" id="2565369at2759"/>
<organism evidence="2 3">
    <name type="scientific">Kwoniella mangroviensis CBS 10435</name>
    <dbReference type="NCBI Taxonomy" id="1331196"/>
    <lineage>
        <taxon>Eukaryota</taxon>
        <taxon>Fungi</taxon>
        <taxon>Dikarya</taxon>
        <taxon>Basidiomycota</taxon>
        <taxon>Agaricomycotina</taxon>
        <taxon>Tremellomycetes</taxon>
        <taxon>Tremellales</taxon>
        <taxon>Cryptococcaceae</taxon>
        <taxon>Kwoniella</taxon>
    </lineage>
</organism>
<proteinExistence type="predicted"/>
<feature type="compositionally biased region" description="Basic and acidic residues" evidence="1">
    <location>
        <begin position="134"/>
        <end position="149"/>
    </location>
</feature>
<feature type="compositionally biased region" description="Acidic residues" evidence="1">
    <location>
        <begin position="433"/>
        <end position="447"/>
    </location>
</feature>
<feature type="compositionally biased region" description="Basic and acidic residues" evidence="1">
    <location>
        <begin position="370"/>
        <end position="406"/>
    </location>
</feature>
<feature type="compositionally biased region" description="Basic and acidic residues" evidence="1">
    <location>
        <begin position="604"/>
        <end position="625"/>
    </location>
</feature>
<evidence type="ECO:0000313" key="3">
    <source>
        <dbReference type="Proteomes" id="UP000092583"/>
    </source>
</evidence>
<protein>
    <submittedName>
        <fullName evidence="2">Uncharacterized protein</fullName>
    </submittedName>
</protein>
<feature type="compositionally biased region" description="Acidic residues" evidence="1">
    <location>
        <begin position="626"/>
        <end position="636"/>
    </location>
</feature>
<feature type="compositionally biased region" description="Basic and acidic residues" evidence="1">
    <location>
        <begin position="520"/>
        <end position="530"/>
    </location>
</feature>
<feature type="compositionally biased region" description="Low complexity" evidence="1">
    <location>
        <begin position="340"/>
        <end position="358"/>
    </location>
</feature>
<feature type="compositionally biased region" description="Low complexity" evidence="1">
    <location>
        <begin position="572"/>
        <end position="584"/>
    </location>
</feature>
<feature type="compositionally biased region" description="Basic and acidic residues" evidence="1">
    <location>
        <begin position="195"/>
        <end position="207"/>
    </location>
</feature>
<evidence type="ECO:0000313" key="2">
    <source>
        <dbReference type="EMBL" id="OCF56769.1"/>
    </source>
</evidence>
<dbReference type="AlphaFoldDB" id="A0A1B9IMG0"/>
<evidence type="ECO:0000256" key="1">
    <source>
        <dbReference type="SAM" id="MobiDB-lite"/>
    </source>
</evidence>
<dbReference type="STRING" id="1331196.A0A1B9IMG0"/>